<dbReference type="Proteomes" id="UP001059819">
    <property type="component" value="Chromosome"/>
</dbReference>
<organism evidence="7 8">
    <name type="scientific">Mycoplasma cottewii</name>
    <dbReference type="NCBI Taxonomy" id="51364"/>
    <lineage>
        <taxon>Bacteria</taxon>
        <taxon>Bacillati</taxon>
        <taxon>Mycoplasmatota</taxon>
        <taxon>Mollicutes</taxon>
        <taxon>Mycoplasmataceae</taxon>
        <taxon>Mycoplasma</taxon>
    </lineage>
</organism>
<dbReference type="InterPro" id="IPR036388">
    <property type="entry name" value="WH-like_DNA-bd_sf"/>
</dbReference>
<evidence type="ECO:0000256" key="3">
    <source>
        <dbReference type="ARBA" id="ARBA00022833"/>
    </source>
</evidence>
<dbReference type="EMBL" id="CP103424">
    <property type="protein sequence ID" value="UWD34873.1"/>
    <property type="molecule type" value="Genomic_DNA"/>
</dbReference>
<dbReference type="PANTHER" id="PTHR33202:SF7">
    <property type="entry name" value="FERRIC UPTAKE REGULATION PROTEIN"/>
    <property type="match status" value="1"/>
</dbReference>
<keyword evidence="2" id="KW-0678">Repressor</keyword>
<evidence type="ECO:0000313" key="7">
    <source>
        <dbReference type="EMBL" id="UWD34873.1"/>
    </source>
</evidence>
<evidence type="ECO:0000256" key="6">
    <source>
        <dbReference type="ARBA" id="ARBA00023163"/>
    </source>
</evidence>
<name>A0ABY5TW14_9MOLU</name>
<evidence type="ECO:0000256" key="2">
    <source>
        <dbReference type="ARBA" id="ARBA00022491"/>
    </source>
</evidence>
<dbReference type="InterPro" id="IPR043135">
    <property type="entry name" value="Fur_C"/>
</dbReference>
<accession>A0ABY5TW14</accession>
<dbReference type="Gene3D" id="1.10.10.10">
    <property type="entry name" value="Winged helix-like DNA-binding domain superfamily/Winged helix DNA-binding domain"/>
    <property type="match status" value="1"/>
</dbReference>
<reference evidence="7" key="1">
    <citation type="submission" date="2022-08" db="EMBL/GenBank/DDBJ databases">
        <title>Complete genome sequence of Mycoplasma cottewii type strain VIS.</title>
        <authorList>
            <person name="Spergser J."/>
        </authorList>
    </citation>
    <scope>NUCLEOTIDE SEQUENCE</scope>
    <source>
        <strain evidence="7">VIS</strain>
    </source>
</reference>
<keyword evidence="8" id="KW-1185">Reference proteome</keyword>
<dbReference type="RefSeq" id="WP_259430057.1">
    <property type="nucleotide sequence ID" value="NZ_CP103424.1"/>
</dbReference>
<dbReference type="SUPFAM" id="SSF46785">
    <property type="entry name" value="Winged helix' DNA-binding domain"/>
    <property type="match status" value="1"/>
</dbReference>
<keyword evidence="3" id="KW-0862">Zinc</keyword>
<dbReference type="InterPro" id="IPR002481">
    <property type="entry name" value="FUR"/>
</dbReference>
<evidence type="ECO:0000313" key="8">
    <source>
        <dbReference type="Proteomes" id="UP001059819"/>
    </source>
</evidence>
<dbReference type="InterPro" id="IPR036390">
    <property type="entry name" value="WH_DNA-bd_sf"/>
</dbReference>
<keyword evidence="4" id="KW-0805">Transcription regulation</keyword>
<comment type="similarity">
    <text evidence="1">Belongs to the Fur family.</text>
</comment>
<keyword evidence="5" id="KW-0238">DNA-binding</keyword>
<keyword evidence="6" id="KW-0804">Transcription</keyword>
<gene>
    <name evidence="7" type="ORF">NX779_03640</name>
</gene>
<evidence type="ECO:0000256" key="5">
    <source>
        <dbReference type="ARBA" id="ARBA00023125"/>
    </source>
</evidence>
<dbReference type="PANTHER" id="PTHR33202">
    <property type="entry name" value="ZINC UPTAKE REGULATION PROTEIN"/>
    <property type="match status" value="1"/>
</dbReference>
<sequence>MINLNQTQKEKYEKIIKKFKNKKIRLTEVRTAIIKLLITSEHLTIQDIITSLNQELGNINVMSVYNTMDLLLSEHIIFANTFNGKTIWYEIATEKSVHLKCDNCLKVIHLTDKQTDDYNFLELLELCQANKIQLDHFKIEGHGYCNDCLKKPINSL</sequence>
<dbReference type="Pfam" id="PF01475">
    <property type="entry name" value="FUR"/>
    <property type="match status" value="1"/>
</dbReference>
<proteinExistence type="inferred from homology"/>
<evidence type="ECO:0000256" key="4">
    <source>
        <dbReference type="ARBA" id="ARBA00023015"/>
    </source>
</evidence>
<dbReference type="Gene3D" id="3.30.1490.190">
    <property type="match status" value="1"/>
</dbReference>
<evidence type="ECO:0000256" key="1">
    <source>
        <dbReference type="ARBA" id="ARBA00007957"/>
    </source>
</evidence>
<protein>
    <submittedName>
        <fullName evidence="7">Transcriptional repressor</fullName>
    </submittedName>
</protein>